<feature type="non-terminal residue" evidence="1">
    <location>
        <position position="276"/>
    </location>
</feature>
<reference evidence="1 2" key="1">
    <citation type="journal article" date="2013" name="Curr. Biol.">
        <title>The Genome of the Foraminiferan Reticulomyxa filosa.</title>
        <authorList>
            <person name="Glockner G."/>
            <person name="Hulsmann N."/>
            <person name="Schleicher M."/>
            <person name="Noegel A.A."/>
            <person name="Eichinger L."/>
            <person name="Gallinger C."/>
            <person name="Pawlowski J."/>
            <person name="Sierra R."/>
            <person name="Euteneuer U."/>
            <person name="Pillet L."/>
            <person name="Moustafa A."/>
            <person name="Platzer M."/>
            <person name="Groth M."/>
            <person name="Szafranski K."/>
            <person name="Schliwa M."/>
        </authorList>
    </citation>
    <scope>NUCLEOTIDE SEQUENCE [LARGE SCALE GENOMIC DNA]</scope>
</reference>
<dbReference type="EMBL" id="ASPP01038766">
    <property type="protein sequence ID" value="ETO01267.1"/>
    <property type="molecule type" value="Genomic_DNA"/>
</dbReference>
<gene>
    <name evidence="1" type="ORF">RFI_36173</name>
</gene>
<organism evidence="1 2">
    <name type="scientific">Reticulomyxa filosa</name>
    <dbReference type="NCBI Taxonomy" id="46433"/>
    <lineage>
        <taxon>Eukaryota</taxon>
        <taxon>Sar</taxon>
        <taxon>Rhizaria</taxon>
        <taxon>Retaria</taxon>
        <taxon>Foraminifera</taxon>
        <taxon>Monothalamids</taxon>
        <taxon>Reticulomyxidae</taxon>
        <taxon>Reticulomyxa</taxon>
    </lineage>
</organism>
<evidence type="ECO:0000313" key="2">
    <source>
        <dbReference type="Proteomes" id="UP000023152"/>
    </source>
</evidence>
<dbReference type="GO" id="GO:0043565">
    <property type="term" value="F:sequence-specific DNA binding"/>
    <property type="evidence" value="ECO:0007669"/>
    <property type="project" value="TreeGrafter"/>
</dbReference>
<dbReference type="PANTHER" id="PTHR12480:SF6">
    <property type="entry name" value="2-OXOGLUTARATE AND IRON-DEPENDENT OXYGENASE JMJD4"/>
    <property type="match status" value="1"/>
</dbReference>
<accession>X6LJE9</accession>
<name>X6LJE9_RETFI</name>
<comment type="caution">
    <text evidence="1">The sequence shown here is derived from an EMBL/GenBank/DDBJ whole genome shotgun (WGS) entry which is preliminary data.</text>
</comment>
<dbReference type="GO" id="GO:0016706">
    <property type="term" value="F:2-oxoglutarate-dependent dioxygenase activity"/>
    <property type="evidence" value="ECO:0007669"/>
    <property type="project" value="TreeGrafter"/>
</dbReference>
<proteinExistence type="predicted"/>
<sequence>QLKKSFFKKDTFFFFFSLKIYIDMTNTPTPKEDQVSELPNNNLLFEKIAMKFYTNWSPPKRVVNEYRAEKIPVYDISNITYEIFVWYHLIPNQPCIIQNIKIKKKRNISNDWNITKDWLNPSTKTESLLNINYVKTKFGDATVTVANCGEKDYSDQKRTEMKLSEYMNYWESKQVNQKDIIPHIQKEVNNEQMQWIFDPQYTNNLLYCKDWHIQLYCKEKSIDNLFVTPKLFQDDWLNYYWDSISSHSKNNIDTNQINGNDDNKDYFNSGIYIHIY</sequence>
<dbReference type="AlphaFoldDB" id="X6LJE9"/>
<evidence type="ECO:0000313" key="1">
    <source>
        <dbReference type="EMBL" id="ETO01267.1"/>
    </source>
</evidence>
<dbReference type="InterPro" id="IPR050910">
    <property type="entry name" value="JMJD6_ArgDemeth/LysHydrox"/>
</dbReference>
<keyword evidence="2" id="KW-1185">Reference proteome</keyword>
<dbReference type="GO" id="GO:0045905">
    <property type="term" value="P:positive regulation of translational termination"/>
    <property type="evidence" value="ECO:0007669"/>
    <property type="project" value="TreeGrafter"/>
</dbReference>
<feature type="non-terminal residue" evidence="1">
    <location>
        <position position="1"/>
    </location>
</feature>
<dbReference type="GO" id="GO:0005737">
    <property type="term" value="C:cytoplasm"/>
    <property type="evidence" value="ECO:0007669"/>
    <property type="project" value="TreeGrafter"/>
</dbReference>
<protein>
    <submittedName>
        <fullName evidence="1">Uncharacterized protein</fullName>
    </submittedName>
</protein>
<dbReference type="Proteomes" id="UP000023152">
    <property type="component" value="Unassembled WGS sequence"/>
</dbReference>
<dbReference type="Gene3D" id="2.60.120.650">
    <property type="entry name" value="Cupin"/>
    <property type="match status" value="1"/>
</dbReference>
<dbReference type="SUPFAM" id="SSF51197">
    <property type="entry name" value="Clavaminate synthase-like"/>
    <property type="match status" value="1"/>
</dbReference>
<dbReference type="GO" id="GO:0005634">
    <property type="term" value="C:nucleus"/>
    <property type="evidence" value="ECO:0007669"/>
    <property type="project" value="TreeGrafter"/>
</dbReference>
<dbReference type="OrthoDB" id="424465at2759"/>
<dbReference type="PANTHER" id="PTHR12480">
    <property type="entry name" value="ARGININE DEMETHYLASE AND LYSYL-HYDROXYLASE JMJD"/>
    <property type="match status" value="1"/>
</dbReference>